<evidence type="ECO:0000313" key="1">
    <source>
        <dbReference type="EMBL" id="ENV40586.1"/>
    </source>
</evidence>
<proteinExistence type="predicted"/>
<dbReference type="Proteomes" id="UP000013028">
    <property type="component" value="Unassembled WGS sequence"/>
</dbReference>
<name>A0AAV3ILT8_ACINO</name>
<sequence length="35" mass="4109">MKEKYNWWDACKSSFIISTPILIWKLPEIIAAIKA</sequence>
<protein>
    <submittedName>
        <fullName evidence="1">Uncharacterized protein</fullName>
    </submittedName>
</protein>
<dbReference type="AlphaFoldDB" id="A0AAV3ILT8"/>
<gene>
    <name evidence="1" type="ORF">F958_03620</name>
</gene>
<organism evidence="1 2">
    <name type="scientific">Acinetobacter nosocomialis NIPH 386</name>
    <dbReference type="NCBI Taxonomy" id="1217985"/>
    <lineage>
        <taxon>Bacteria</taxon>
        <taxon>Pseudomonadati</taxon>
        <taxon>Pseudomonadota</taxon>
        <taxon>Gammaproteobacteria</taxon>
        <taxon>Moraxellales</taxon>
        <taxon>Moraxellaceae</taxon>
        <taxon>Acinetobacter</taxon>
        <taxon>Acinetobacter calcoaceticus/baumannii complex</taxon>
    </lineage>
</organism>
<dbReference type="EMBL" id="APPP01000014">
    <property type="protein sequence ID" value="ENV40586.1"/>
    <property type="molecule type" value="Genomic_DNA"/>
</dbReference>
<accession>A0AAV3ILT8</accession>
<evidence type="ECO:0000313" key="2">
    <source>
        <dbReference type="Proteomes" id="UP000013028"/>
    </source>
</evidence>
<reference evidence="1 2" key="1">
    <citation type="submission" date="2013-02" db="EMBL/GenBank/DDBJ databases">
        <title>The Genome Sequence of Acinetobacter nosocomialis NIPH 386.</title>
        <authorList>
            <consortium name="The Broad Institute Genome Sequencing Platform"/>
            <consortium name="The Broad Institute Genome Sequencing Center for Infectious Disease"/>
            <person name="Cerqueira G."/>
            <person name="Feldgarden M."/>
            <person name="Courvalin P."/>
            <person name="Perichon B."/>
            <person name="Grillot-Courvalin C."/>
            <person name="Clermont D."/>
            <person name="Rocha E."/>
            <person name="Yoon E.-J."/>
            <person name="Nemec A."/>
            <person name="Walker B."/>
            <person name="Young S.K."/>
            <person name="Zeng Q."/>
            <person name="Gargeya S."/>
            <person name="Fitzgerald M."/>
            <person name="Haas B."/>
            <person name="Abouelleil A."/>
            <person name="Alvarado L."/>
            <person name="Arachchi H.M."/>
            <person name="Berlin A.M."/>
            <person name="Chapman S.B."/>
            <person name="Dewar J."/>
            <person name="Goldberg J."/>
            <person name="Griggs A."/>
            <person name="Gujja S."/>
            <person name="Hansen M."/>
            <person name="Howarth C."/>
            <person name="Imamovic A."/>
            <person name="Larimer J."/>
            <person name="McCowan C."/>
            <person name="Murphy C."/>
            <person name="Neiman D."/>
            <person name="Pearson M."/>
            <person name="Priest M."/>
            <person name="Roberts A."/>
            <person name="Saif S."/>
            <person name="Shea T."/>
            <person name="Sisk P."/>
            <person name="Sykes S."/>
            <person name="Wortman J."/>
            <person name="Nusbaum C."/>
            <person name="Birren B."/>
        </authorList>
    </citation>
    <scope>NUCLEOTIDE SEQUENCE [LARGE SCALE GENOMIC DNA]</scope>
    <source>
        <strain evidence="1 2">NIPH 386</strain>
    </source>
</reference>
<comment type="caution">
    <text evidence="1">The sequence shown here is derived from an EMBL/GenBank/DDBJ whole genome shotgun (WGS) entry which is preliminary data.</text>
</comment>